<dbReference type="InterPro" id="IPR015424">
    <property type="entry name" value="PyrdxlP-dep_Trfase"/>
</dbReference>
<dbReference type="InterPro" id="IPR015422">
    <property type="entry name" value="PyrdxlP-dep_Trfase_small"/>
</dbReference>
<evidence type="ECO:0000313" key="12">
    <source>
        <dbReference type="Proteomes" id="UP000549457"/>
    </source>
</evidence>
<dbReference type="InterPro" id="IPR015421">
    <property type="entry name" value="PyrdxlP-dep_Trfase_major"/>
</dbReference>
<dbReference type="CDD" id="cd00609">
    <property type="entry name" value="AAT_like"/>
    <property type="match status" value="1"/>
</dbReference>
<evidence type="ECO:0000256" key="3">
    <source>
        <dbReference type="ARBA" id="ARBA00004953"/>
    </source>
</evidence>
<evidence type="ECO:0000259" key="10">
    <source>
        <dbReference type="Pfam" id="PF00155"/>
    </source>
</evidence>
<proteinExistence type="predicted"/>
<dbReference type="GO" id="GO:0030170">
    <property type="term" value="F:pyridoxal phosphate binding"/>
    <property type="evidence" value="ECO:0007669"/>
    <property type="project" value="InterPro"/>
</dbReference>
<keyword evidence="7" id="KW-0456">Lyase</keyword>
<sequence length="334" mass="34450">MRDHGMRDHGGDLGAAIARFGGAPADWIDLSTGINRAPWPLPPLPAAVVRALPDRGEFAACAAVARTAYGAGAGVACLPLAGAQAAIRLVPALRPAGRVGVVGPTYNEHAAAFTAAGWQVSEVADLAGLDGFDAVVVVNPNNPDGRCWSREAVAALAARNGLVVVDESFADAEPAGSLCPALGGLPRTIVLRSFGKFYGLAGLRLGFALGSDAEISVLRELAGPWAVSGPALFAGRLGLADVAWAEATRVRLAADARRLDRLVEAAGWRVVGGTGLFRLCDTGDAGAAQALLAGRRIWSRSFPYSAGWLRLGLPGTEAEWEALADALSPAHRSR</sequence>
<comment type="pathway">
    <text evidence="3">Cofactor biosynthesis; adenosylcobalamin biosynthesis.</text>
</comment>
<keyword evidence="5" id="KW-0169">Cobalamin biosynthesis</keyword>
<evidence type="ECO:0000256" key="5">
    <source>
        <dbReference type="ARBA" id="ARBA00022573"/>
    </source>
</evidence>
<dbReference type="PROSITE" id="PS00105">
    <property type="entry name" value="AA_TRANSFER_CLASS_1"/>
    <property type="match status" value="1"/>
</dbReference>
<protein>
    <recommendedName>
        <fullName evidence="4">threonine-phosphate decarboxylase</fullName>
        <ecNumber evidence="4">4.1.1.81</ecNumber>
    </recommendedName>
    <alternativeName>
        <fullName evidence="8">L-threonine-O-3-phosphate decarboxylase</fullName>
    </alternativeName>
</protein>
<dbReference type="InterPro" id="IPR005860">
    <property type="entry name" value="CobD"/>
</dbReference>
<dbReference type="PANTHER" id="PTHR42885">
    <property type="entry name" value="HISTIDINOL-PHOSPHATE AMINOTRANSFERASE-RELATED"/>
    <property type="match status" value="1"/>
</dbReference>
<dbReference type="Gene3D" id="3.90.1150.10">
    <property type="entry name" value="Aspartate Aminotransferase, domain 1"/>
    <property type="match status" value="1"/>
</dbReference>
<dbReference type="AlphaFoldDB" id="A0A840SY35"/>
<organism evidence="11 12">
    <name type="scientific">Amaricoccus macauensis</name>
    <dbReference type="NCBI Taxonomy" id="57001"/>
    <lineage>
        <taxon>Bacteria</taxon>
        <taxon>Pseudomonadati</taxon>
        <taxon>Pseudomonadota</taxon>
        <taxon>Alphaproteobacteria</taxon>
        <taxon>Rhodobacterales</taxon>
        <taxon>Paracoccaceae</taxon>
        <taxon>Amaricoccus</taxon>
    </lineage>
</organism>
<dbReference type="EC" id="4.1.1.81" evidence="4"/>
<comment type="cofactor">
    <cofactor evidence="1">
        <name>pyridoxal 5'-phosphate</name>
        <dbReference type="ChEBI" id="CHEBI:597326"/>
    </cofactor>
</comment>
<dbReference type="SUPFAM" id="SSF53383">
    <property type="entry name" value="PLP-dependent transferases"/>
    <property type="match status" value="1"/>
</dbReference>
<evidence type="ECO:0000256" key="6">
    <source>
        <dbReference type="ARBA" id="ARBA00022898"/>
    </source>
</evidence>
<evidence type="ECO:0000256" key="1">
    <source>
        <dbReference type="ARBA" id="ARBA00001933"/>
    </source>
</evidence>
<dbReference type="GO" id="GO:0048472">
    <property type="term" value="F:threonine-phosphate decarboxylase activity"/>
    <property type="evidence" value="ECO:0007669"/>
    <property type="project" value="UniProtKB-EC"/>
</dbReference>
<accession>A0A840SY35</accession>
<evidence type="ECO:0000256" key="8">
    <source>
        <dbReference type="ARBA" id="ARBA00029996"/>
    </source>
</evidence>
<reference evidence="11 12" key="1">
    <citation type="submission" date="2020-08" db="EMBL/GenBank/DDBJ databases">
        <title>Genomic Encyclopedia of Type Strains, Phase IV (KMG-IV): sequencing the most valuable type-strain genomes for metagenomic binning, comparative biology and taxonomic classification.</title>
        <authorList>
            <person name="Goeker M."/>
        </authorList>
    </citation>
    <scope>NUCLEOTIDE SEQUENCE [LARGE SCALE GENOMIC DNA]</scope>
    <source>
        <strain evidence="11 12">DSM 101730</strain>
    </source>
</reference>
<keyword evidence="12" id="KW-1185">Reference proteome</keyword>
<dbReference type="InterPro" id="IPR004838">
    <property type="entry name" value="NHTrfase_class1_PyrdxlP-BS"/>
</dbReference>
<dbReference type="InterPro" id="IPR004839">
    <property type="entry name" value="Aminotransferase_I/II_large"/>
</dbReference>
<keyword evidence="6" id="KW-0663">Pyridoxal phosphate</keyword>
<dbReference type="Gene3D" id="3.40.640.10">
    <property type="entry name" value="Type I PLP-dependent aspartate aminotransferase-like (Major domain)"/>
    <property type="match status" value="1"/>
</dbReference>
<dbReference type="PANTHER" id="PTHR42885:SF1">
    <property type="entry name" value="THREONINE-PHOSPHATE DECARBOXYLASE"/>
    <property type="match status" value="1"/>
</dbReference>
<gene>
    <name evidence="11" type="ORF">HNP73_003982</name>
</gene>
<dbReference type="NCBIfam" id="TIGR01140">
    <property type="entry name" value="L_thr_O3P_dcar"/>
    <property type="match status" value="1"/>
</dbReference>
<evidence type="ECO:0000256" key="7">
    <source>
        <dbReference type="ARBA" id="ARBA00023239"/>
    </source>
</evidence>
<dbReference type="Pfam" id="PF00155">
    <property type="entry name" value="Aminotran_1_2"/>
    <property type="match status" value="1"/>
</dbReference>
<comment type="function">
    <text evidence="2">Decarboxylates L-threonine-O-3-phosphate to yield (R)-1-amino-2-propanol O-2-phosphate, the precursor for the linkage between the nucleotide loop and the corrin ring in cobalamin.</text>
</comment>
<dbReference type="UniPathway" id="UPA00148"/>
<dbReference type="GO" id="GO:0009236">
    <property type="term" value="P:cobalamin biosynthetic process"/>
    <property type="evidence" value="ECO:0007669"/>
    <property type="project" value="UniProtKB-UniPathway"/>
</dbReference>
<comment type="caution">
    <text evidence="11">The sequence shown here is derived from an EMBL/GenBank/DDBJ whole genome shotgun (WGS) entry which is preliminary data.</text>
</comment>
<evidence type="ECO:0000256" key="2">
    <source>
        <dbReference type="ARBA" id="ARBA00003444"/>
    </source>
</evidence>
<dbReference type="EMBL" id="JACHFM010000005">
    <property type="protein sequence ID" value="MBB5224021.1"/>
    <property type="molecule type" value="Genomic_DNA"/>
</dbReference>
<evidence type="ECO:0000256" key="9">
    <source>
        <dbReference type="ARBA" id="ARBA00048531"/>
    </source>
</evidence>
<feature type="domain" description="Aminotransferase class I/classII large" evidence="10">
    <location>
        <begin position="77"/>
        <end position="327"/>
    </location>
</feature>
<evidence type="ECO:0000256" key="4">
    <source>
        <dbReference type="ARBA" id="ARBA00012285"/>
    </source>
</evidence>
<name>A0A840SY35_9RHOB</name>
<comment type="catalytic activity">
    <reaction evidence="9">
        <text>O-phospho-L-threonine + H(+) = (R)-1-aminopropan-2-yl phosphate + CO2</text>
        <dbReference type="Rhea" id="RHEA:11492"/>
        <dbReference type="ChEBI" id="CHEBI:15378"/>
        <dbReference type="ChEBI" id="CHEBI:16526"/>
        <dbReference type="ChEBI" id="CHEBI:58563"/>
        <dbReference type="ChEBI" id="CHEBI:58675"/>
        <dbReference type="EC" id="4.1.1.81"/>
    </reaction>
</comment>
<evidence type="ECO:0000313" key="11">
    <source>
        <dbReference type="EMBL" id="MBB5224021.1"/>
    </source>
</evidence>
<dbReference type="Proteomes" id="UP000549457">
    <property type="component" value="Unassembled WGS sequence"/>
</dbReference>